<dbReference type="InterPro" id="IPR036390">
    <property type="entry name" value="WH_DNA-bd_sf"/>
</dbReference>
<dbReference type="PROSITE" id="PS50987">
    <property type="entry name" value="HTH_ARSR_2"/>
    <property type="match status" value="1"/>
</dbReference>
<keyword evidence="3" id="KW-1185">Reference proteome</keyword>
<name>A0ABY4W6Z4_9PROT</name>
<dbReference type="InterPro" id="IPR050508">
    <property type="entry name" value="Methyltransf_Superfamily"/>
</dbReference>
<dbReference type="RefSeq" id="WP_251937295.1">
    <property type="nucleotide sequence ID" value="NZ_CP098747.1"/>
</dbReference>
<gene>
    <name evidence="2" type="ORF">NBZ79_08215</name>
</gene>
<dbReference type="InterPro" id="IPR036388">
    <property type="entry name" value="WH-like_DNA-bd_sf"/>
</dbReference>
<proteinExistence type="predicted"/>
<dbReference type="PANTHER" id="PTHR42912:SF93">
    <property type="entry name" value="N6-ADENOSINE-METHYLTRANSFERASE TMT1A"/>
    <property type="match status" value="1"/>
</dbReference>
<evidence type="ECO:0000313" key="3">
    <source>
        <dbReference type="Proteomes" id="UP001056291"/>
    </source>
</evidence>
<dbReference type="InterPro" id="IPR029063">
    <property type="entry name" value="SAM-dependent_MTases_sf"/>
</dbReference>
<dbReference type="EMBL" id="CP098747">
    <property type="protein sequence ID" value="USG62960.1"/>
    <property type="molecule type" value="Genomic_DNA"/>
</dbReference>
<dbReference type="Pfam" id="PF01022">
    <property type="entry name" value="HTH_5"/>
    <property type="match status" value="1"/>
</dbReference>
<dbReference type="NCBIfam" id="NF033788">
    <property type="entry name" value="HTH_metalloreg"/>
    <property type="match status" value="1"/>
</dbReference>
<dbReference type="PANTHER" id="PTHR42912">
    <property type="entry name" value="METHYLTRANSFERASE"/>
    <property type="match status" value="1"/>
</dbReference>
<dbReference type="SUPFAM" id="SSF46785">
    <property type="entry name" value="Winged helix' DNA-binding domain"/>
    <property type="match status" value="1"/>
</dbReference>
<dbReference type="Proteomes" id="UP001056291">
    <property type="component" value="Chromosome"/>
</dbReference>
<dbReference type="Pfam" id="PF08241">
    <property type="entry name" value="Methyltransf_11"/>
    <property type="match status" value="1"/>
</dbReference>
<evidence type="ECO:0000313" key="2">
    <source>
        <dbReference type="EMBL" id="USG62960.1"/>
    </source>
</evidence>
<feature type="domain" description="HTH arsR-type" evidence="1">
    <location>
        <begin position="1"/>
        <end position="90"/>
    </location>
</feature>
<dbReference type="Gene3D" id="3.40.50.150">
    <property type="entry name" value="Vaccinia Virus protein VP39"/>
    <property type="match status" value="1"/>
</dbReference>
<protein>
    <submittedName>
        <fullName evidence="2">Metalloregulator ArsR/SmtB family transcription factor</fullName>
    </submittedName>
</protein>
<dbReference type="InterPro" id="IPR013216">
    <property type="entry name" value="Methyltransf_11"/>
</dbReference>
<sequence length="318" mass="35903">MDDLLQGLRAAAEETRLRLLVLCGHSELTVSELTQILGQSQPRVSRHLKLLCDAGLLNRYQEGSWVFYRLSSKNNTSLLARTLVDLVPEDDSVVSRDLERLQSVKKTRVVAAEQYFKENAADWQRIRSLHVPEKQVEKSLERIFNGRDIRDFLDIGTGTGRMLELIGPKVEHAIGVDSSREMLSYARAAIEGEGLRNCQVRLADMYNLPFANQSQDGIIIHQVLHYAENPLRAIKEAARLLRPNGIFAIADFAPHEIDSLRTDYAHRQLGFDTDEIWRFCEQAGLEQLELEVLEGDPLTVNIWTATLASEVIEKGVAS</sequence>
<accession>A0ABY4W6Z4</accession>
<dbReference type="InterPro" id="IPR001845">
    <property type="entry name" value="HTH_ArsR_DNA-bd_dom"/>
</dbReference>
<dbReference type="InterPro" id="IPR011991">
    <property type="entry name" value="ArsR-like_HTH"/>
</dbReference>
<dbReference type="Gene3D" id="1.10.10.10">
    <property type="entry name" value="Winged helix-like DNA-binding domain superfamily/Winged helix DNA-binding domain"/>
    <property type="match status" value="1"/>
</dbReference>
<evidence type="ECO:0000259" key="1">
    <source>
        <dbReference type="PROSITE" id="PS50987"/>
    </source>
</evidence>
<dbReference type="CDD" id="cd00090">
    <property type="entry name" value="HTH_ARSR"/>
    <property type="match status" value="1"/>
</dbReference>
<dbReference type="SUPFAM" id="SSF53335">
    <property type="entry name" value="S-adenosyl-L-methionine-dependent methyltransferases"/>
    <property type="match status" value="1"/>
</dbReference>
<reference evidence="2" key="1">
    <citation type="submission" date="2022-06" db="EMBL/GenBank/DDBJ databases">
        <title>Sneathiella actinostolidae sp. nov., isolated from a sea anemonein the Western Pacific Ocean.</title>
        <authorList>
            <person name="Wei M.J."/>
        </authorList>
    </citation>
    <scope>NUCLEOTIDE SEQUENCE</scope>
    <source>
        <strain evidence="2">PHK-P5</strain>
    </source>
</reference>
<organism evidence="2 3">
    <name type="scientific">Sneathiella marina</name>
    <dbReference type="NCBI Taxonomy" id="2950108"/>
    <lineage>
        <taxon>Bacteria</taxon>
        <taxon>Pseudomonadati</taxon>
        <taxon>Pseudomonadota</taxon>
        <taxon>Alphaproteobacteria</taxon>
        <taxon>Sneathiellales</taxon>
        <taxon>Sneathiellaceae</taxon>
        <taxon>Sneathiella</taxon>
    </lineage>
</organism>
<dbReference type="SMART" id="SM00418">
    <property type="entry name" value="HTH_ARSR"/>
    <property type="match status" value="1"/>
</dbReference>
<dbReference type="PRINTS" id="PR00778">
    <property type="entry name" value="HTHARSR"/>
</dbReference>
<dbReference type="CDD" id="cd02440">
    <property type="entry name" value="AdoMet_MTases"/>
    <property type="match status" value="1"/>
</dbReference>